<evidence type="ECO:0000256" key="1">
    <source>
        <dbReference type="ARBA" id="ARBA00010424"/>
    </source>
</evidence>
<dbReference type="Proteomes" id="UP000304148">
    <property type="component" value="Chromosome"/>
</dbReference>
<sequence length="273" mass="29873">MSFTDNQVGCWPSQLIDPSGIRTAKPRTTGMTMVMDKGMGMSEFTDMLELAHEHIDVIKLGFGTSAVTPLSLLSTKLETAARHDVIVIPGGTFLEIAVAQGMVDAFFHMMRETGFTGIEVSDGTITLTREERNALIRRASEEGLLVCTEYGKKDNSTPFVLSDIVETFAEDLAHGAEWMTLEGRESGVGVGVYDCSGSCDTSMVNRIVSAVHTPSRLMWEAPHKEQQVEILRTVGLQANIGNVSPHDIIAFEALRRGLRSDTMSAMVQSHYMI</sequence>
<dbReference type="EC" id="4.4.1.19" evidence="2"/>
<evidence type="ECO:0000313" key="2">
    <source>
        <dbReference type="EMBL" id="SYX84796.1"/>
    </source>
</evidence>
<proteinExistence type="inferred from homology"/>
<dbReference type="PANTHER" id="PTHR48413">
    <property type="match status" value="1"/>
</dbReference>
<dbReference type="RefSeq" id="WP_138186612.1">
    <property type="nucleotide sequence ID" value="NZ_LS992241.1"/>
</dbReference>
<dbReference type="AlphaFoldDB" id="A0A383REU6"/>
<dbReference type="InterPro" id="IPR003830">
    <property type="entry name" value="ComA_synth"/>
</dbReference>
<dbReference type="InterPro" id="IPR036112">
    <property type="entry name" value="ComA_synth_sf"/>
</dbReference>
<dbReference type="EMBL" id="LS992241">
    <property type="protein sequence ID" value="SYX84796.1"/>
    <property type="molecule type" value="Genomic_DNA"/>
</dbReference>
<dbReference type="SUPFAM" id="SSF102110">
    <property type="entry name" value="(2r)-phospho-3-sulfolactate synthase ComA"/>
    <property type="match status" value="1"/>
</dbReference>
<evidence type="ECO:0000313" key="3">
    <source>
        <dbReference type="Proteomes" id="UP000304148"/>
    </source>
</evidence>
<dbReference type="GO" id="GO:0043817">
    <property type="term" value="F:phosphosulfolactate synthase activity"/>
    <property type="evidence" value="ECO:0007669"/>
    <property type="project" value="UniProtKB-EC"/>
</dbReference>
<gene>
    <name evidence="2" type="primary">xecG</name>
    <name evidence="2" type="ORF">PBLR_13218</name>
</gene>
<comment type="similarity">
    <text evidence="1">Belongs to the phosphosulfolactate synthase family.</text>
</comment>
<dbReference type="PANTHER" id="PTHR48413:SF1">
    <property type="entry name" value="PROTEIN HEAT-STRESS-ASSOCIATED 32"/>
    <property type="match status" value="1"/>
</dbReference>
<organism evidence="2 3">
    <name type="scientific">Paenibacillus alvei</name>
    <name type="common">Bacillus alvei</name>
    <dbReference type="NCBI Taxonomy" id="44250"/>
    <lineage>
        <taxon>Bacteria</taxon>
        <taxon>Bacillati</taxon>
        <taxon>Bacillota</taxon>
        <taxon>Bacilli</taxon>
        <taxon>Bacillales</taxon>
        <taxon>Paenibacillaceae</taxon>
        <taxon>Paenibacillus</taxon>
    </lineage>
</organism>
<name>A0A383REU6_PAEAL</name>
<dbReference type="InterPro" id="IPR013785">
    <property type="entry name" value="Aldolase_TIM"/>
</dbReference>
<dbReference type="Gene3D" id="3.20.20.70">
    <property type="entry name" value="Aldolase class I"/>
    <property type="match status" value="1"/>
</dbReference>
<dbReference type="Pfam" id="PF02679">
    <property type="entry name" value="ComA"/>
    <property type="match status" value="1"/>
</dbReference>
<protein>
    <submittedName>
        <fullName evidence="2">Phosphosulfolactate synthase</fullName>
        <ecNumber evidence="2">4.4.1.19</ecNumber>
    </submittedName>
</protein>
<reference evidence="3" key="1">
    <citation type="submission" date="2018-08" db="EMBL/GenBank/DDBJ databases">
        <authorList>
            <person name="Chevrot R."/>
        </authorList>
    </citation>
    <scope>NUCLEOTIDE SEQUENCE [LARGE SCALE GENOMIC DNA]</scope>
</reference>
<accession>A0A383REU6</accession>
<keyword evidence="2" id="KW-0456">Lyase</keyword>